<evidence type="ECO:0000256" key="5">
    <source>
        <dbReference type="SAM" id="MobiDB-lite"/>
    </source>
</evidence>
<keyword evidence="4" id="KW-0175">Coiled coil</keyword>
<gene>
    <name evidence="7" type="ORF">A0H81_03416</name>
</gene>
<feature type="domain" description="DNA endonuclease activator Ctp1 C-terminal" evidence="6">
    <location>
        <begin position="533"/>
        <end position="644"/>
    </location>
</feature>
<dbReference type="OMA" id="ARMHAQK"/>
<feature type="coiled-coil region" evidence="4">
    <location>
        <begin position="103"/>
        <end position="137"/>
    </location>
</feature>
<reference evidence="7 8" key="1">
    <citation type="submission" date="2016-03" db="EMBL/GenBank/DDBJ databases">
        <title>Whole genome sequencing of Grifola frondosa 9006-11.</title>
        <authorList>
            <person name="Min B."/>
            <person name="Park H."/>
            <person name="Kim J.-G."/>
            <person name="Cho H."/>
            <person name="Oh Y.-L."/>
            <person name="Kong W.-S."/>
            <person name="Choi I.-G."/>
        </authorList>
    </citation>
    <scope>NUCLEOTIDE SEQUENCE [LARGE SCALE GENOMIC DNA]</scope>
    <source>
        <strain evidence="7 8">9006-11</strain>
    </source>
</reference>
<dbReference type="Pfam" id="PF08573">
    <property type="entry name" value="SAE2"/>
    <property type="match status" value="1"/>
</dbReference>
<evidence type="ECO:0000313" key="8">
    <source>
        <dbReference type="Proteomes" id="UP000092993"/>
    </source>
</evidence>
<keyword evidence="8" id="KW-1185">Reference proteome</keyword>
<protein>
    <recommendedName>
        <fullName evidence="6">DNA endonuclease activator Ctp1 C-terminal domain-containing protein</fullName>
    </recommendedName>
</protein>
<dbReference type="GO" id="GO:0005634">
    <property type="term" value="C:nucleus"/>
    <property type="evidence" value="ECO:0007669"/>
    <property type="project" value="UniProtKB-SubCell"/>
</dbReference>
<dbReference type="OrthoDB" id="5801062at2759"/>
<sequence>MVHTGTSHSQTSSKQVELLENKVNNLRWWNEDLHRRVFDTAQRGHCLAVKMGFKDLDAAEFAVEAQSDVHTVKSTAELTAHFETLQNELADHVRVSKAASGALEEALQAMGELRKENVRLNEDLECVEEEKGALKRRVCELESLIERKSAPEVPALGSGIAFGESSATVIPVLSPHTPSSTTVDNPEHLCVSAQLRVLRTKYDSLLRAKERNDAKHTLDYQKWKAFKDWMCKEERKEGERCAKRRKIDDENNGENSHKRFVHRVRKQYQKMGPCISSSANGSNTPPGNNSKGKNADAPDGNLTIPLSGDKQNTIATASVSAPKSQLSSQLSIPQKSKRKLDEDLPNSSETECESEETIYFFPSQPTRKNISCSPHESHERLPDSSETEYEPEVPLSPAPSSTVAPSQPLSTSTPKPRHGAERTQQLWTPISPDHGMPAHSAPTNRITSSLLKSVTGRNAAIHTPVARDNTSIAVSKENAENVVANSSTGKKYPSDYSIYKGRGRYAADAHAGDTTINALFKIDSAQNDGVGFQFDEVVRDKQRRRHLHAGDCECCRDYYEAIGPLPPRLQAPLWRSPESTPSKPSRASVRGKQQGANFDGDLAESSRQAAIAQHKGAISRHRQQWTRASTPPGYWDIGFPDTQQVSDINESAREMHERKRAMVELEVRCGGRYKRRGSVIM</sequence>
<dbReference type="GO" id="GO:0003684">
    <property type="term" value="F:damaged DNA binding"/>
    <property type="evidence" value="ECO:0007669"/>
    <property type="project" value="TreeGrafter"/>
</dbReference>
<keyword evidence="2" id="KW-0227">DNA damage</keyword>
<keyword evidence="3" id="KW-0539">Nucleus</keyword>
<feature type="region of interest" description="Disordered" evidence="5">
    <location>
        <begin position="272"/>
        <end position="422"/>
    </location>
</feature>
<feature type="region of interest" description="Disordered" evidence="5">
    <location>
        <begin position="570"/>
        <end position="599"/>
    </location>
</feature>
<name>A0A1C7MJ36_GRIFR</name>
<dbReference type="PANTHER" id="PTHR15107">
    <property type="entry name" value="RETINOBLASTOMA BINDING PROTEIN 8"/>
    <property type="match status" value="1"/>
</dbReference>
<comment type="subcellular location">
    <subcellularLocation>
        <location evidence="1">Nucleus</location>
    </subcellularLocation>
</comment>
<proteinExistence type="predicted"/>
<dbReference type="InterPro" id="IPR033316">
    <property type="entry name" value="RBBP8-like"/>
</dbReference>
<dbReference type="AlphaFoldDB" id="A0A1C7MJ36"/>
<feature type="compositionally biased region" description="Polar residues" evidence="5">
    <location>
        <begin position="309"/>
        <end position="334"/>
    </location>
</feature>
<evidence type="ECO:0000313" key="7">
    <source>
        <dbReference type="EMBL" id="OBZ76376.1"/>
    </source>
</evidence>
<accession>A0A1C7MJ36</accession>
<organism evidence="7 8">
    <name type="scientific">Grifola frondosa</name>
    <name type="common">Maitake</name>
    <name type="synonym">Polyporus frondosus</name>
    <dbReference type="NCBI Taxonomy" id="5627"/>
    <lineage>
        <taxon>Eukaryota</taxon>
        <taxon>Fungi</taxon>
        <taxon>Dikarya</taxon>
        <taxon>Basidiomycota</taxon>
        <taxon>Agaricomycotina</taxon>
        <taxon>Agaricomycetes</taxon>
        <taxon>Polyporales</taxon>
        <taxon>Grifolaceae</taxon>
        <taxon>Grifola</taxon>
    </lineage>
</organism>
<dbReference type="EMBL" id="LUGG01000003">
    <property type="protein sequence ID" value="OBZ76376.1"/>
    <property type="molecule type" value="Genomic_DNA"/>
</dbReference>
<evidence type="ECO:0000256" key="3">
    <source>
        <dbReference type="ARBA" id="ARBA00023242"/>
    </source>
</evidence>
<feature type="compositionally biased region" description="Polar residues" evidence="5">
    <location>
        <begin position="398"/>
        <end position="414"/>
    </location>
</feature>
<feature type="compositionally biased region" description="Polar residues" evidence="5">
    <location>
        <begin position="363"/>
        <end position="374"/>
    </location>
</feature>
<dbReference type="Proteomes" id="UP000092993">
    <property type="component" value="Unassembled WGS sequence"/>
</dbReference>
<dbReference type="InterPro" id="IPR013882">
    <property type="entry name" value="Ctp1_C"/>
</dbReference>
<evidence type="ECO:0000256" key="4">
    <source>
        <dbReference type="SAM" id="Coils"/>
    </source>
</evidence>
<feature type="compositionally biased region" description="Polar residues" evidence="5">
    <location>
        <begin position="275"/>
        <end position="292"/>
    </location>
</feature>
<evidence type="ECO:0000259" key="6">
    <source>
        <dbReference type="Pfam" id="PF08573"/>
    </source>
</evidence>
<evidence type="ECO:0000256" key="2">
    <source>
        <dbReference type="ARBA" id="ARBA00022763"/>
    </source>
</evidence>
<dbReference type="PANTHER" id="PTHR15107:SF0">
    <property type="entry name" value="DNA ENDONUCLEASE ACTIVATOR CTP1 C-TERMINAL DOMAIN-CONTAINING PROTEIN"/>
    <property type="match status" value="1"/>
</dbReference>
<evidence type="ECO:0000256" key="1">
    <source>
        <dbReference type="ARBA" id="ARBA00004123"/>
    </source>
</evidence>
<dbReference type="GO" id="GO:0010792">
    <property type="term" value="P:DNA double-strand break processing involved in repair via single-strand annealing"/>
    <property type="evidence" value="ECO:0007669"/>
    <property type="project" value="TreeGrafter"/>
</dbReference>
<comment type="caution">
    <text evidence="7">The sequence shown here is derived from an EMBL/GenBank/DDBJ whole genome shotgun (WGS) entry which is preliminary data.</text>
</comment>
<dbReference type="STRING" id="5627.A0A1C7MJ36"/>